<dbReference type="Proteomes" id="UP000694545">
    <property type="component" value="Unplaced"/>
</dbReference>
<feature type="domain" description="DUF4537" evidence="2">
    <location>
        <begin position="37"/>
        <end position="151"/>
    </location>
</feature>
<name>A0A8D2L734_VARKO</name>
<dbReference type="PANTHER" id="PTHR14343:SF3">
    <property type="entry name" value="SIMILAR TO PREDICTED GENE ICRFP703B1614Q5.5"/>
    <property type="match status" value="1"/>
</dbReference>
<dbReference type="AlphaFoldDB" id="A0A8D2L734"/>
<reference evidence="3" key="1">
    <citation type="submission" date="2025-08" db="UniProtKB">
        <authorList>
            <consortium name="Ensembl"/>
        </authorList>
    </citation>
    <scope>IDENTIFICATION</scope>
</reference>
<organism evidence="3 4">
    <name type="scientific">Varanus komodoensis</name>
    <name type="common">Komodo dragon</name>
    <dbReference type="NCBI Taxonomy" id="61221"/>
    <lineage>
        <taxon>Eukaryota</taxon>
        <taxon>Metazoa</taxon>
        <taxon>Chordata</taxon>
        <taxon>Craniata</taxon>
        <taxon>Vertebrata</taxon>
        <taxon>Euteleostomi</taxon>
        <taxon>Lepidosauria</taxon>
        <taxon>Squamata</taxon>
        <taxon>Bifurcata</taxon>
        <taxon>Unidentata</taxon>
        <taxon>Episquamata</taxon>
        <taxon>Toxicofera</taxon>
        <taxon>Anguimorpha</taxon>
        <taxon>Paleoanguimorpha</taxon>
        <taxon>Varanoidea</taxon>
        <taxon>Varanidae</taxon>
        <taxon>Varanus</taxon>
    </lineage>
</organism>
<dbReference type="Pfam" id="PF15057">
    <property type="entry name" value="DUF4537"/>
    <property type="match status" value="1"/>
</dbReference>
<feature type="region of interest" description="Disordered" evidence="1">
    <location>
        <begin position="243"/>
        <end position="288"/>
    </location>
</feature>
<keyword evidence="4" id="KW-1185">Reference proteome</keyword>
<evidence type="ECO:0000256" key="1">
    <source>
        <dbReference type="SAM" id="MobiDB-lite"/>
    </source>
</evidence>
<evidence type="ECO:0000313" key="4">
    <source>
        <dbReference type="Proteomes" id="UP000694545"/>
    </source>
</evidence>
<feature type="compositionally biased region" description="Low complexity" evidence="1">
    <location>
        <begin position="270"/>
        <end position="283"/>
    </location>
</feature>
<dbReference type="InterPro" id="IPR032770">
    <property type="entry name" value="DUF4537"/>
</dbReference>
<proteinExistence type="predicted"/>
<dbReference type="OMA" id="DHAVNTD"/>
<accession>A0A8D2L734</accession>
<sequence length="356" mass="39236">MTPLLLPHAVPKFDVCSRCAPVVSNNYWNLGNCLLPAESGKRTLLVQFATPFSVDGDAAHVQQTASGDVLECVNGMRHSILPGDKVLAPWEPGQKRYGPGTVLRGMETRDPLREKEDEEITVSFWNGKKATVPRGVALWISPLQWQRIVEMIHMPHTSRKQLGGPLRRASCHVCACGPVAACTCACTLGDLQRSHWPYCSFPCPCYSCFHHSCSLLGHMLHTSCSCPKYSDCWWQPSSAKIPQGNVEEEISSKPTPKLLALEGPPKEEPATAPSSPSSDSQSSGEMGLTKSTMVDHAVNTDCSLFEQPKLQAIRRPDWKYWRRNHPSAPCKSQAYFKATSPTSNSSMESLLICLLM</sequence>
<evidence type="ECO:0000313" key="3">
    <source>
        <dbReference type="Ensembl" id="ENSVKKP00000017557.1"/>
    </source>
</evidence>
<dbReference type="PANTHER" id="PTHR14343">
    <property type="entry name" value="VWFA DOMAIN-CONTAINING PROTEIN"/>
    <property type="match status" value="1"/>
</dbReference>
<evidence type="ECO:0000259" key="2">
    <source>
        <dbReference type="Pfam" id="PF15057"/>
    </source>
</evidence>
<dbReference type="Ensembl" id="ENSVKKT00000017996.1">
    <property type="protein sequence ID" value="ENSVKKP00000017557.1"/>
    <property type="gene ID" value="ENSVKKG00000012013.1"/>
</dbReference>
<protein>
    <recommendedName>
        <fullName evidence="2">DUF4537 domain-containing protein</fullName>
    </recommendedName>
</protein>
<reference evidence="3" key="2">
    <citation type="submission" date="2025-09" db="UniProtKB">
        <authorList>
            <consortium name="Ensembl"/>
        </authorList>
    </citation>
    <scope>IDENTIFICATION</scope>
</reference>